<dbReference type="SUPFAM" id="SSF143120">
    <property type="entry name" value="YefM-like"/>
    <property type="match status" value="1"/>
</dbReference>
<dbReference type="AlphaFoldDB" id="A0A6N1X7U6"/>
<accession>A0A6N1X7U6</accession>
<dbReference type="Gene3D" id="3.40.1620.10">
    <property type="entry name" value="YefM-like domain"/>
    <property type="match status" value="1"/>
</dbReference>
<evidence type="ECO:0000256" key="2">
    <source>
        <dbReference type="RuleBase" id="RU362080"/>
    </source>
</evidence>
<proteinExistence type="inferred from homology"/>
<dbReference type="InterPro" id="IPR051405">
    <property type="entry name" value="phD/YefM_antitoxin"/>
</dbReference>
<dbReference type="Gene3D" id="6.10.250.330">
    <property type="match status" value="1"/>
</dbReference>
<evidence type="ECO:0000313" key="3">
    <source>
        <dbReference type="EMBL" id="QKV55451.1"/>
    </source>
</evidence>
<protein>
    <recommendedName>
        <fullName evidence="2">Antitoxin</fullName>
    </recommendedName>
</protein>
<keyword evidence="4" id="KW-1185">Reference proteome</keyword>
<dbReference type="RefSeq" id="WP_175506240.1">
    <property type="nucleotide sequence ID" value="NZ_CAURQT010000047.1"/>
</dbReference>
<name>A0A6N1X7U6_9BURK</name>
<evidence type="ECO:0000256" key="1">
    <source>
        <dbReference type="ARBA" id="ARBA00009981"/>
    </source>
</evidence>
<comment type="function">
    <text evidence="2">Antitoxin component of a type II toxin-antitoxin (TA) system.</text>
</comment>
<reference evidence="3 4" key="1">
    <citation type="submission" date="2020-06" db="EMBL/GenBank/DDBJ databases">
        <title>Acidovorax antarctica sp. nov., isolated from Corinth ice sheet soil, Antarctic Fields Peninsula.</title>
        <authorList>
            <person name="Xu Q."/>
            <person name="Peng F."/>
        </authorList>
    </citation>
    <scope>NUCLEOTIDE SEQUENCE [LARGE SCALE GENOMIC DNA]</scope>
    <source>
        <strain evidence="3 4">16-35-5</strain>
        <plasmid evidence="3 4">unnamed1</plasmid>
    </source>
</reference>
<sequence>MRVISFSQARSQFKGVIDRVVADCDVTLIHRRDGENAVLLSESTYNSMLETLHLMQSPANARRLMSAVEQDRKGAAKPHELLEP</sequence>
<geneLocation type="plasmid" evidence="3 4">
    <name>unnamed1</name>
</geneLocation>
<dbReference type="KEGG" id="aant:HUK68_21270"/>
<dbReference type="PANTHER" id="PTHR33713:SF6">
    <property type="entry name" value="ANTITOXIN YEFM"/>
    <property type="match status" value="1"/>
</dbReference>
<evidence type="ECO:0000313" key="4">
    <source>
        <dbReference type="Proteomes" id="UP000509579"/>
    </source>
</evidence>
<dbReference type="InterPro" id="IPR036165">
    <property type="entry name" value="YefM-like_sf"/>
</dbReference>
<dbReference type="EMBL" id="CP054841">
    <property type="protein sequence ID" value="QKV55451.1"/>
    <property type="molecule type" value="Genomic_DNA"/>
</dbReference>
<dbReference type="Pfam" id="PF02604">
    <property type="entry name" value="PhdYeFM_antitox"/>
    <property type="match status" value="1"/>
</dbReference>
<dbReference type="PANTHER" id="PTHR33713">
    <property type="entry name" value="ANTITOXIN YAFN-RELATED"/>
    <property type="match status" value="1"/>
</dbReference>
<keyword evidence="3" id="KW-0614">Plasmid</keyword>
<organism evidence="3 4">
    <name type="scientific">Comamonas antarctica</name>
    <dbReference type="NCBI Taxonomy" id="2743470"/>
    <lineage>
        <taxon>Bacteria</taxon>
        <taxon>Pseudomonadati</taxon>
        <taxon>Pseudomonadota</taxon>
        <taxon>Betaproteobacteria</taxon>
        <taxon>Burkholderiales</taxon>
        <taxon>Comamonadaceae</taxon>
        <taxon>Comamonas</taxon>
    </lineage>
</organism>
<gene>
    <name evidence="3" type="ORF">HUK68_21270</name>
</gene>
<dbReference type="InterPro" id="IPR006442">
    <property type="entry name" value="Antitoxin_Phd/YefM"/>
</dbReference>
<dbReference type="Proteomes" id="UP000509579">
    <property type="component" value="Plasmid unnamed1"/>
</dbReference>
<comment type="similarity">
    <text evidence="1 2">Belongs to the phD/YefM antitoxin family.</text>
</comment>